<proteinExistence type="inferred from homology"/>
<evidence type="ECO:0000259" key="8">
    <source>
        <dbReference type="Pfam" id="PF02770"/>
    </source>
</evidence>
<gene>
    <name evidence="10" type="ORF">ACFQVD_15705</name>
</gene>
<comment type="caution">
    <text evidence="10">The sequence shown here is derived from an EMBL/GenBank/DDBJ whole genome shotgun (WGS) entry which is preliminary data.</text>
</comment>
<keyword evidence="3 6" id="KW-0285">Flavoprotein</keyword>
<dbReference type="Pfam" id="PF02771">
    <property type="entry name" value="Acyl-CoA_dh_N"/>
    <property type="match status" value="1"/>
</dbReference>
<dbReference type="InterPro" id="IPR046373">
    <property type="entry name" value="Acyl-CoA_Oxase/DH_mid-dom_sf"/>
</dbReference>
<dbReference type="Pfam" id="PF00441">
    <property type="entry name" value="Acyl-CoA_dh_1"/>
    <property type="match status" value="1"/>
</dbReference>
<dbReference type="InterPro" id="IPR037069">
    <property type="entry name" value="AcylCoA_DH/ox_N_sf"/>
</dbReference>
<dbReference type="SUPFAM" id="SSF56645">
    <property type="entry name" value="Acyl-CoA dehydrogenase NM domain-like"/>
    <property type="match status" value="1"/>
</dbReference>
<dbReference type="InterPro" id="IPR052161">
    <property type="entry name" value="Mycobact_Acyl-CoA_DH"/>
</dbReference>
<sequence length="399" mass="44420">MTTDFGDKRLEDFRAELRQWLNEHRRPALASKGEYELEREAWRNPGSPLYEDFLAWEKASLEARLVCPHWPVEYGGRGLDDLEMAVLAEEFARADMPRVTRGMGERLAGPAILAHGTPEQKAYFLPRVVSGEDRYCQGFSEPDAGSDLAAVATQGVVEGDEIVITGQKIWTSRAHLADTLFLLCRTDPHAPKHKGISYVLVPMRDNGITVRPLITMSGEDAFSQEYIDGARAPLFNVIGGLNNGWRSAMTTLGSERGAVAAVQHLEYEKEWEALVERARELGRDSDPLIRQKLAWAYCQVHVMKATGQRVLATLASGEELGAEASLTKLVWSEYHRRLGEIAIDIEGAEALVRPSGDGYQVGRWQKTFLTSRAETIFAGTSEVQRRIVAERVLGLPRSS</sequence>
<evidence type="ECO:0000313" key="11">
    <source>
        <dbReference type="Proteomes" id="UP001596514"/>
    </source>
</evidence>
<dbReference type="Gene3D" id="2.40.110.10">
    <property type="entry name" value="Butyryl-CoA Dehydrogenase, subunit A, domain 2"/>
    <property type="match status" value="1"/>
</dbReference>
<dbReference type="EMBL" id="JBHTEE010000001">
    <property type="protein sequence ID" value="MFC7601537.1"/>
    <property type="molecule type" value="Genomic_DNA"/>
</dbReference>
<dbReference type="PANTHER" id="PTHR43292:SF3">
    <property type="entry name" value="ACYL-COA DEHYDROGENASE FADE29"/>
    <property type="match status" value="1"/>
</dbReference>
<accession>A0ABW2SZI7</accession>
<evidence type="ECO:0000256" key="6">
    <source>
        <dbReference type="RuleBase" id="RU362125"/>
    </source>
</evidence>
<evidence type="ECO:0000259" key="9">
    <source>
        <dbReference type="Pfam" id="PF02771"/>
    </source>
</evidence>
<keyword evidence="4 6" id="KW-0274">FAD</keyword>
<evidence type="ECO:0000256" key="4">
    <source>
        <dbReference type="ARBA" id="ARBA00022827"/>
    </source>
</evidence>
<dbReference type="InterPro" id="IPR009100">
    <property type="entry name" value="AcylCoA_DH/oxidase_NM_dom_sf"/>
</dbReference>
<feature type="domain" description="Acyl-CoA dehydrogenase/oxidase C-terminal" evidence="7">
    <location>
        <begin position="242"/>
        <end position="393"/>
    </location>
</feature>
<dbReference type="InterPro" id="IPR036250">
    <property type="entry name" value="AcylCo_DH-like_C"/>
</dbReference>
<dbReference type="Proteomes" id="UP001596514">
    <property type="component" value="Unassembled WGS sequence"/>
</dbReference>
<feature type="domain" description="Acyl-CoA dehydrogenase/oxidase N-terminal" evidence="9">
    <location>
        <begin position="11"/>
        <end position="132"/>
    </location>
</feature>
<keyword evidence="5 6" id="KW-0560">Oxidoreductase</keyword>
<dbReference type="InterPro" id="IPR009075">
    <property type="entry name" value="AcylCo_DH/oxidase_C"/>
</dbReference>
<dbReference type="SUPFAM" id="SSF47203">
    <property type="entry name" value="Acyl-CoA dehydrogenase C-terminal domain-like"/>
    <property type="match status" value="1"/>
</dbReference>
<evidence type="ECO:0000313" key="10">
    <source>
        <dbReference type="EMBL" id="MFC7601537.1"/>
    </source>
</evidence>
<evidence type="ECO:0000256" key="5">
    <source>
        <dbReference type="ARBA" id="ARBA00023002"/>
    </source>
</evidence>
<name>A0ABW2SZI7_9ACTN</name>
<dbReference type="PANTHER" id="PTHR43292">
    <property type="entry name" value="ACYL-COA DEHYDROGENASE"/>
    <property type="match status" value="1"/>
</dbReference>
<dbReference type="InterPro" id="IPR013786">
    <property type="entry name" value="AcylCoA_DH/ox_N"/>
</dbReference>
<dbReference type="RefSeq" id="WP_343963839.1">
    <property type="nucleotide sequence ID" value="NZ_BAAAGK010000019.1"/>
</dbReference>
<dbReference type="Gene3D" id="1.10.540.10">
    <property type="entry name" value="Acyl-CoA dehydrogenase/oxidase, N-terminal domain"/>
    <property type="match status" value="1"/>
</dbReference>
<evidence type="ECO:0000256" key="1">
    <source>
        <dbReference type="ARBA" id="ARBA00001974"/>
    </source>
</evidence>
<evidence type="ECO:0000256" key="3">
    <source>
        <dbReference type="ARBA" id="ARBA00022630"/>
    </source>
</evidence>
<dbReference type="Gene3D" id="1.20.140.10">
    <property type="entry name" value="Butyryl-CoA Dehydrogenase, subunit A, domain 3"/>
    <property type="match status" value="1"/>
</dbReference>
<evidence type="ECO:0000259" key="7">
    <source>
        <dbReference type="Pfam" id="PF00441"/>
    </source>
</evidence>
<comment type="similarity">
    <text evidence="2 6">Belongs to the acyl-CoA dehydrogenase family.</text>
</comment>
<dbReference type="Pfam" id="PF02770">
    <property type="entry name" value="Acyl-CoA_dh_M"/>
    <property type="match status" value="1"/>
</dbReference>
<keyword evidence="11" id="KW-1185">Reference proteome</keyword>
<dbReference type="InterPro" id="IPR006091">
    <property type="entry name" value="Acyl-CoA_Oxase/DH_mid-dom"/>
</dbReference>
<feature type="domain" description="Acyl-CoA oxidase/dehydrogenase middle" evidence="8">
    <location>
        <begin position="136"/>
        <end position="224"/>
    </location>
</feature>
<organism evidence="10 11">
    <name type="scientific">Streptosporangium amethystogenes subsp. fukuiense</name>
    <dbReference type="NCBI Taxonomy" id="698418"/>
    <lineage>
        <taxon>Bacteria</taxon>
        <taxon>Bacillati</taxon>
        <taxon>Actinomycetota</taxon>
        <taxon>Actinomycetes</taxon>
        <taxon>Streptosporangiales</taxon>
        <taxon>Streptosporangiaceae</taxon>
        <taxon>Streptosporangium</taxon>
    </lineage>
</organism>
<comment type="cofactor">
    <cofactor evidence="1 6">
        <name>FAD</name>
        <dbReference type="ChEBI" id="CHEBI:57692"/>
    </cofactor>
</comment>
<protein>
    <submittedName>
        <fullName evidence="10">Acyl-CoA dehydrogenase family protein</fullName>
    </submittedName>
</protein>
<evidence type="ECO:0000256" key="2">
    <source>
        <dbReference type="ARBA" id="ARBA00009347"/>
    </source>
</evidence>
<reference evidence="11" key="1">
    <citation type="journal article" date="2019" name="Int. J. Syst. Evol. Microbiol.">
        <title>The Global Catalogue of Microorganisms (GCM) 10K type strain sequencing project: providing services to taxonomists for standard genome sequencing and annotation.</title>
        <authorList>
            <consortium name="The Broad Institute Genomics Platform"/>
            <consortium name="The Broad Institute Genome Sequencing Center for Infectious Disease"/>
            <person name="Wu L."/>
            <person name="Ma J."/>
        </authorList>
    </citation>
    <scope>NUCLEOTIDE SEQUENCE [LARGE SCALE GENOMIC DNA]</scope>
    <source>
        <strain evidence="11">JCM 10083</strain>
    </source>
</reference>